<dbReference type="InterPro" id="IPR036291">
    <property type="entry name" value="NAD(P)-bd_dom_sf"/>
</dbReference>
<dbReference type="InterPro" id="IPR001509">
    <property type="entry name" value="Epimerase_deHydtase"/>
</dbReference>
<organism evidence="3 4">
    <name type="scientific">Megasphaera hexanoica</name>
    <dbReference type="NCBI Taxonomy" id="1675036"/>
    <lineage>
        <taxon>Bacteria</taxon>
        <taxon>Bacillati</taxon>
        <taxon>Bacillota</taxon>
        <taxon>Negativicutes</taxon>
        <taxon>Veillonellales</taxon>
        <taxon>Veillonellaceae</taxon>
        <taxon>Megasphaera</taxon>
    </lineage>
</organism>
<comment type="caution">
    <text evidence="3">The sequence shown here is derived from an EMBL/GenBank/DDBJ whole genome shotgun (WGS) entry which is preliminary data.</text>
</comment>
<accession>A0A848BWR2</accession>
<dbReference type="Proteomes" id="UP000591071">
    <property type="component" value="Unassembled WGS sequence"/>
</dbReference>
<gene>
    <name evidence="3" type="ORF">HF872_08630</name>
</gene>
<protein>
    <submittedName>
        <fullName evidence="3">NAD-dependent epimerase/dehydratase family protein</fullName>
    </submittedName>
</protein>
<dbReference type="EMBL" id="JABAFG010000013">
    <property type="protein sequence ID" value="NME28684.1"/>
    <property type="molecule type" value="Genomic_DNA"/>
</dbReference>
<comment type="similarity">
    <text evidence="1">Belongs to the NAD(P)-dependent epimerase/dehydratase family.</text>
</comment>
<reference evidence="3 4" key="1">
    <citation type="submission" date="2020-04" db="EMBL/GenBank/DDBJ databases">
        <authorList>
            <person name="Hitch T.C.A."/>
            <person name="Wylensek D."/>
            <person name="Clavel T."/>
        </authorList>
    </citation>
    <scope>NUCLEOTIDE SEQUENCE [LARGE SCALE GENOMIC DNA]</scope>
    <source>
        <strain evidence="3 4">Oil-RF-744-FAT-WT-6-1</strain>
    </source>
</reference>
<proteinExistence type="inferred from homology"/>
<feature type="domain" description="NAD-dependent epimerase/dehydratase" evidence="2">
    <location>
        <begin position="4"/>
        <end position="235"/>
    </location>
</feature>
<name>A0A848BWR2_9FIRM</name>
<sequence>MKLLVTGGAGFIGSHVLEKLHAMVDRQVVVFDNLTSGSPDNVPPGMELVRGDVRDTDSLESLFASHDFDAVIHLAAQTLVPTSVANPVMDLQVNLEGILHILECCRTYHVHHVLFSSSAAVYGDNPHVPLVETERLMPSSPYGITKMTTEQYLRVYHELYGLDATVFRFANVYGERQGEKGEGGVVSIFCKLLAMGKAITVYGDGRQTRDFVYAGDIADAIIQALPLKGFHTFNVSTGKETSINDLIRCFEDAIGHSADVHYTEARTGDILRSVLSHDALKQALGIVPAMELPEGIQKTYDWYQSQQSEWK</sequence>
<evidence type="ECO:0000313" key="4">
    <source>
        <dbReference type="Proteomes" id="UP000591071"/>
    </source>
</evidence>
<evidence type="ECO:0000256" key="1">
    <source>
        <dbReference type="ARBA" id="ARBA00007637"/>
    </source>
</evidence>
<dbReference type="Pfam" id="PF01370">
    <property type="entry name" value="Epimerase"/>
    <property type="match status" value="1"/>
</dbReference>
<dbReference type="Gene3D" id="3.40.50.720">
    <property type="entry name" value="NAD(P)-binding Rossmann-like Domain"/>
    <property type="match status" value="1"/>
</dbReference>
<dbReference type="SUPFAM" id="SSF51735">
    <property type="entry name" value="NAD(P)-binding Rossmann-fold domains"/>
    <property type="match status" value="1"/>
</dbReference>
<evidence type="ECO:0000259" key="2">
    <source>
        <dbReference type="Pfam" id="PF01370"/>
    </source>
</evidence>
<dbReference type="AlphaFoldDB" id="A0A848BWR2"/>
<evidence type="ECO:0000313" key="3">
    <source>
        <dbReference type="EMBL" id="NME28684.1"/>
    </source>
</evidence>
<dbReference type="PANTHER" id="PTHR43000">
    <property type="entry name" value="DTDP-D-GLUCOSE 4,6-DEHYDRATASE-RELATED"/>
    <property type="match status" value="1"/>
</dbReference>